<sequence>MPIPFILGAAALATGAVGVKKGIDAKNDMDLAKSINEEANRIVRKTEKSIEKAKDRTKTFIENLGRKKIELLSTSINDFIINFEKIKNINLKDSDGIDELRNFNPQSSEFKELKKASFEAKEIAVNGLSAIGGGALLAFGTYNIVMGGLGGLLVTATTGTALSSLTGVAATNATLAWLGGGALSAGGFGMVGGMAVLGGIVAGPALAIGGALFAKQAEKAYYDAQSNADKAKEFEEQGKTIVTMLSSISTRANNLRKLLNKLNKYFVNSIEILKYGIETCGTNWNTYPDSMKNNIYICVQIAQTIKVVIDTSLLNEKGELMPESKKALKNGEDFLRRLS</sequence>
<keyword evidence="1" id="KW-0472">Membrane</keyword>
<dbReference type="Proteomes" id="UP000175744">
    <property type="component" value="Unassembled WGS sequence"/>
</dbReference>
<dbReference type="AlphaFoldDB" id="A0A1E8EYG1"/>
<name>A0A1E8EYG1_9CLOT</name>
<keyword evidence="1" id="KW-1133">Transmembrane helix</keyword>
<dbReference type="OrthoDB" id="3231145at2"/>
<reference evidence="2 3" key="1">
    <citation type="submission" date="2016-06" db="EMBL/GenBank/DDBJ databases">
        <title>Genome sequence of Clostridium acetireducens DSM 10703.</title>
        <authorList>
            <person name="Poehlein A."/>
            <person name="Fluechter S."/>
            <person name="Duerre P."/>
            <person name="Daniel R."/>
        </authorList>
    </citation>
    <scope>NUCLEOTIDE SEQUENCE [LARGE SCALE GENOMIC DNA]</scope>
    <source>
        <strain evidence="2 3">DSM 10703</strain>
    </source>
</reference>
<comment type="caution">
    <text evidence="2">The sequence shown here is derived from an EMBL/GenBank/DDBJ whole genome shotgun (WGS) entry which is preliminary data.</text>
</comment>
<gene>
    <name evidence="2" type="ORF">CLOACE_13600</name>
</gene>
<dbReference type="RefSeq" id="WP_070110349.1">
    <property type="nucleotide sequence ID" value="NZ_LZFO01000017.1"/>
</dbReference>
<evidence type="ECO:0000313" key="2">
    <source>
        <dbReference type="EMBL" id="OFI05979.1"/>
    </source>
</evidence>
<feature type="transmembrane region" description="Helical" evidence="1">
    <location>
        <begin position="152"/>
        <end position="178"/>
    </location>
</feature>
<protein>
    <submittedName>
        <fullName evidence="2">Uncharacterized protein</fullName>
    </submittedName>
</protein>
<feature type="transmembrane region" description="Helical" evidence="1">
    <location>
        <begin position="190"/>
        <end position="214"/>
    </location>
</feature>
<evidence type="ECO:0000313" key="3">
    <source>
        <dbReference type="Proteomes" id="UP000175744"/>
    </source>
</evidence>
<organism evidence="2 3">
    <name type="scientific">Clostridium acetireducens DSM 10703</name>
    <dbReference type="NCBI Taxonomy" id="1121290"/>
    <lineage>
        <taxon>Bacteria</taxon>
        <taxon>Bacillati</taxon>
        <taxon>Bacillota</taxon>
        <taxon>Clostridia</taxon>
        <taxon>Eubacteriales</taxon>
        <taxon>Clostridiaceae</taxon>
        <taxon>Clostridium</taxon>
    </lineage>
</organism>
<dbReference type="EMBL" id="LZFO01000017">
    <property type="protein sequence ID" value="OFI05979.1"/>
    <property type="molecule type" value="Genomic_DNA"/>
</dbReference>
<feature type="transmembrane region" description="Helical" evidence="1">
    <location>
        <begin position="123"/>
        <end position="145"/>
    </location>
</feature>
<dbReference type="PATRIC" id="fig|1121290.3.peg.1342"/>
<dbReference type="STRING" id="1121290.CLAOCE_13600"/>
<keyword evidence="1" id="KW-0812">Transmembrane</keyword>
<proteinExistence type="predicted"/>
<keyword evidence="3" id="KW-1185">Reference proteome</keyword>
<evidence type="ECO:0000256" key="1">
    <source>
        <dbReference type="SAM" id="Phobius"/>
    </source>
</evidence>
<accession>A0A1E8EYG1</accession>